<dbReference type="AlphaFoldDB" id="A0A9X2LQ05"/>
<accession>A0A9X2LQ05</accession>
<dbReference type="Pfam" id="PF19986">
    <property type="entry name" value="DUF6422"/>
    <property type="match status" value="1"/>
</dbReference>
<keyword evidence="2" id="KW-1185">Reference proteome</keyword>
<protein>
    <submittedName>
        <fullName evidence="1">Uncharacterized protein</fullName>
    </submittedName>
</protein>
<dbReference type="RefSeq" id="WP_256791828.1">
    <property type="nucleotide sequence ID" value="NZ_JANIID010000065.1"/>
</dbReference>
<evidence type="ECO:0000313" key="2">
    <source>
        <dbReference type="Proteomes" id="UP001142374"/>
    </source>
</evidence>
<reference evidence="1" key="1">
    <citation type="submission" date="2022-06" db="EMBL/GenBank/DDBJ databases">
        <title>WGS of actinobacteria.</title>
        <authorList>
            <person name="Thawai C."/>
        </authorList>
    </citation>
    <scope>NUCLEOTIDE SEQUENCE</scope>
    <source>
        <strain evidence="1">AA8</strain>
    </source>
</reference>
<gene>
    <name evidence="1" type="ORF">NQU55_35610</name>
</gene>
<evidence type="ECO:0000313" key="1">
    <source>
        <dbReference type="EMBL" id="MCQ8775044.1"/>
    </source>
</evidence>
<dbReference type="Proteomes" id="UP001142374">
    <property type="component" value="Unassembled WGS sequence"/>
</dbReference>
<dbReference type="InterPro" id="IPR046307">
    <property type="entry name" value="DUF6422"/>
</dbReference>
<proteinExistence type="predicted"/>
<comment type="caution">
    <text evidence="1">The sequence shown here is derived from an EMBL/GenBank/DDBJ whole genome shotgun (WGS) entry which is preliminary data.</text>
</comment>
<organism evidence="1 2">
    <name type="scientific">Streptomyces telluris</name>
    <dbReference type="NCBI Taxonomy" id="2720021"/>
    <lineage>
        <taxon>Bacteria</taxon>
        <taxon>Bacillati</taxon>
        <taxon>Actinomycetota</taxon>
        <taxon>Actinomycetes</taxon>
        <taxon>Kitasatosporales</taxon>
        <taxon>Streptomycetaceae</taxon>
        <taxon>Streptomyces</taxon>
    </lineage>
</organism>
<sequence length="109" mass="11771">MNWNDRTKAQNRTLAEAGALLIEARRKAADLVRASGADLSPEERDWVGRPCLAELDPPPTPHFCGCGDYGGSGGEEPCLNSWTDFTGPDFGSGSPTRICEHTESEHAQI</sequence>
<name>A0A9X2LQ05_9ACTN</name>
<dbReference type="EMBL" id="JANIID010000065">
    <property type="protein sequence ID" value="MCQ8775044.1"/>
    <property type="molecule type" value="Genomic_DNA"/>
</dbReference>